<keyword evidence="3" id="KW-0564">Palmitate</keyword>
<comment type="subcellular location">
    <subcellularLocation>
        <location evidence="3">Cell membrane</location>
        <topology evidence="3">Lipid-anchor</topology>
    </subcellularLocation>
</comment>
<proteinExistence type="inferred from homology"/>
<reference evidence="6 7" key="1">
    <citation type="submission" date="2017-05" db="EMBL/GenBank/DDBJ databases">
        <authorList>
            <person name="Varghese N."/>
            <person name="Submissions S."/>
        </authorList>
    </citation>
    <scope>NUCLEOTIDE SEQUENCE [LARGE SCALE GENOMIC DNA]</scope>
    <source>
        <strain evidence="6 7">DSM 21342</strain>
    </source>
</reference>
<dbReference type="EMBL" id="FXSZ01000003">
    <property type="protein sequence ID" value="SMO54229.1"/>
    <property type="molecule type" value="Genomic_DNA"/>
</dbReference>
<keyword evidence="3" id="KW-0472">Membrane</keyword>
<dbReference type="GO" id="GO:0071555">
    <property type="term" value="P:cell wall organization"/>
    <property type="evidence" value="ECO:0007669"/>
    <property type="project" value="UniProtKB-KW"/>
</dbReference>
<dbReference type="PANTHER" id="PTHR34183">
    <property type="entry name" value="ENDOLYTIC PEPTIDOGLYCAN TRANSGLYCOSYLASE RLPA"/>
    <property type="match status" value="1"/>
</dbReference>
<dbReference type="InterPro" id="IPR034718">
    <property type="entry name" value="RlpA"/>
</dbReference>
<feature type="domain" description="RlpA-like protein double-psi beta-barrel" evidence="5">
    <location>
        <begin position="24"/>
        <end position="113"/>
    </location>
</feature>
<dbReference type="Proteomes" id="UP000315971">
    <property type="component" value="Unassembled WGS sequence"/>
</dbReference>
<keyword evidence="7" id="KW-1185">Reference proteome</keyword>
<evidence type="ECO:0000256" key="4">
    <source>
        <dbReference type="RuleBase" id="RU003495"/>
    </source>
</evidence>
<dbReference type="Gene3D" id="2.40.40.10">
    <property type="entry name" value="RlpA-like domain"/>
    <property type="match status" value="1"/>
</dbReference>
<evidence type="ECO:0000256" key="2">
    <source>
        <dbReference type="ARBA" id="ARBA00023316"/>
    </source>
</evidence>
<evidence type="ECO:0000313" key="6">
    <source>
        <dbReference type="EMBL" id="SMO54229.1"/>
    </source>
</evidence>
<organism evidence="6 7">
    <name type="scientific">Solitalea koreensis</name>
    <dbReference type="NCBI Taxonomy" id="543615"/>
    <lineage>
        <taxon>Bacteria</taxon>
        <taxon>Pseudomonadati</taxon>
        <taxon>Bacteroidota</taxon>
        <taxon>Sphingobacteriia</taxon>
        <taxon>Sphingobacteriales</taxon>
        <taxon>Sphingobacteriaceae</taxon>
        <taxon>Solitalea</taxon>
    </lineage>
</organism>
<dbReference type="HAMAP" id="MF_02071">
    <property type="entry name" value="RlpA"/>
    <property type="match status" value="1"/>
</dbReference>
<dbReference type="NCBIfam" id="TIGR00413">
    <property type="entry name" value="rlpA"/>
    <property type="match status" value="1"/>
</dbReference>
<dbReference type="GO" id="GO:0000270">
    <property type="term" value="P:peptidoglycan metabolic process"/>
    <property type="evidence" value="ECO:0007669"/>
    <property type="project" value="UniProtKB-UniRule"/>
</dbReference>
<dbReference type="AlphaFoldDB" id="A0A521C4A4"/>
<sequence>MKPKTLIGLLASGLGFTACSTVSQTGKASYYSNEFEGQKTASGDRYESSELTAAHRTLPFGTILHIKNLENGKTVKVIVNDRGPYVAGRVIDLSKKAAYQLGMVNSGVARVKVSYKKPIQK</sequence>
<dbReference type="GO" id="GO:0008932">
    <property type="term" value="F:lytic endotransglycosylase activity"/>
    <property type="evidence" value="ECO:0007669"/>
    <property type="project" value="UniProtKB-UniRule"/>
</dbReference>
<dbReference type="PROSITE" id="PS51257">
    <property type="entry name" value="PROKAR_LIPOPROTEIN"/>
    <property type="match status" value="1"/>
</dbReference>
<comment type="function">
    <text evidence="3">Lytic transglycosylase with a strong preference for naked glycan strands that lack stem peptides.</text>
</comment>
<dbReference type="CDD" id="cd22268">
    <property type="entry name" value="DPBB_RlpA-like"/>
    <property type="match status" value="1"/>
</dbReference>
<dbReference type="PANTHER" id="PTHR34183:SF1">
    <property type="entry name" value="ENDOLYTIC PEPTIDOGLYCAN TRANSGLYCOSYLASE RLPA"/>
    <property type="match status" value="1"/>
</dbReference>
<keyword evidence="2 3" id="KW-0961">Cell wall biogenesis/degradation</keyword>
<dbReference type="RefSeq" id="WP_142602533.1">
    <property type="nucleotide sequence ID" value="NZ_FXSZ01000003.1"/>
</dbReference>
<dbReference type="InterPro" id="IPR036908">
    <property type="entry name" value="RlpA-like_sf"/>
</dbReference>
<keyword evidence="3 6" id="KW-0449">Lipoprotein</keyword>
<dbReference type="EC" id="4.2.2.-" evidence="3"/>
<gene>
    <name evidence="3" type="primary">rlpA</name>
    <name evidence="6" type="ORF">SAMN06265350_103197</name>
</gene>
<dbReference type="OrthoDB" id="9779128at2"/>
<keyword evidence="3" id="KW-1003">Cell membrane</keyword>
<keyword evidence="1 3" id="KW-0456">Lyase</keyword>
<dbReference type="GO" id="GO:0005886">
    <property type="term" value="C:plasma membrane"/>
    <property type="evidence" value="ECO:0007669"/>
    <property type="project" value="UniProtKB-SubCell"/>
</dbReference>
<evidence type="ECO:0000313" key="7">
    <source>
        <dbReference type="Proteomes" id="UP000315971"/>
    </source>
</evidence>
<dbReference type="Pfam" id="PF03330">
    <property type="entry name" value="DPBB_1"/>
    <property type="match status" value="1"/>
</dbReference>
<accession>A0A521C4A4</accession>
<protein>
    <recommendedName>
        <fullName evidence="3">Probable endolytic peptidoglycan transglycosylase RlpA</fullName>
        <ecNumber evidence="3">4.2.2.-</ecNumber>
    </recommendedName>
</protein>
<dbReference type="InterPro" id="IPR012997">
    <property type="entry name" value="RplA"/>
</dbReference>
<dbReference type="SUPFAM" id="SSF50685">
    <property type="entry name" value="Barwin-like endoglucanases"/>
    <property type="match status" value="1"/>
</dbReference>
<dbReference type="InterPro" id="IPR009009">
    <property type="entry name" value="RlpA-like_DPBB"/>
</dbReference>
<evidence type="ECO:0000259" key="5">
    <source>
        <dbReference type="Pfam" id="PF03330"/>
    </source>
</evidence>
<evidence type="ECO:0000256" key="3">
    <source>
        <dbReference type="HAMAP-Rule" id="MF_02071"/>
    </source>
</evidence>
<comment type="similarity">
    <text evidence="3 4">Belongs to the RlpA family.</text>
</comment>
<name>A0A521C4A4_9SPHI</name>
<evidence type="ECO:0000256" key="1">
    <source>
        <dbReference type="ARBA" id="ARBA00023239"/>
    </source>
</evidence>